<feature type="signal peptide" evidence="1">
    <location>
        <begin position="1"/>
        <end position="19"/>
    </location>
</feature>
<sequence length="281" mass="30429">MIKYAAGLAMALISSAALADDVTADDLIVQGSFCVGFDCVSNAAFGFDTILLRENNTRIRFDDTSTSGSFPKTDWQLTANDSANGGRERFSIEDVSENLEIFTITGGAPAYSLYVGDSGDVGIGTDAPQRALHVRKDNSPTLRLEQSGDGGFTPATWDIRADDGALHVALNGIQRLSLDADGNLTVSGSVTTTGVTEAEVPDYVFADNYPLMPLRELGNFVSRNRHLPEVPSAGIIARDGMDLSDLQLRLLRKVEELTLYTLQQQKQIESLQEQLHAGRRQ</sequence>
<protein>
    <submittedName>
        <fullName evidence="2">Uncharacterized protein</fullName>
    </submittedName>
</protein>
<name>A0A6C0U1C7_9GAMM</name>
<proteinExistence type="predicted"/>
<reference evidence="2 3" key="1">
    <citation type="submission" date="2020-02" db="EMBL/GenBank/DDBJ databases">
        <title>Genome sequencing for Kineobactrum sp. M2.</title>
        <authorList>
            <person name="Park S.-J."/>
        </authorList>
    </citation>
    <scope>NUCLEOTIDE SEQUENCE [LARGE SCALE GENOMIC DNA]</scope>
    <source>
        <strain evidence="2 3">M2</strain>
    </source>
</reference>
<evidence type="ECO:0000256" key="1">
    <source>
        <dbReference type="SAM" id="SignalP"/>
    </source>
</evidence>
<evidence type="ECO:0000313" key="2">
    <source>
        <dbReference type="EMBL" id="QIB65359.1"/>
    </source>
</evidence>
<dbReference type="EMBL" id="CP048711">
    <property type="protein sequence ID" value="QIB65359.1"/>
    <property type="molecule type" value="Genomic_DNA"/>
</dbReference>
<keyword evidence="1" id="KW-0732">Signal</keyword>
<dbReference type="RefSeq" id="WP_163494598.1">
    <property type="nucleotide sequence ID" value="NZ_CP048711.1"/>
</dbReference>
<dbReference type="KEGG" id="kim:G3T16_08055"/>
<organism evidence="2 3">
    <name type="scientific">Kineobactrum salinum</name>
    <dbReference type="NCBI Taxonomy" id="2708301"/>
    <lineage>
        <taxon>Bacteria</taxon>
        <taxon>Pseudomonadati</taxon>
        <taxon>Pseudomonadota</taxon>
        <taxon>Gammaproteobacteria</taxon>
        <taxon>Cellvibrionales</taxon>
        <taxon>Halieaceae</taxon>
        <taxon>Kineobactrum</taxon>
    </lineage>
</organism>
<evidence type="ECO:0000313" key="3">
    <source>
        <dbReference type="Proteomes" id="UP000477680"/>
    </source>
</evidence>
<keyword evidence="3" id="KW-1185">Reference proteome</keyword>
<accession>A0A6C0U1C7</accession>
<dbReference type="AlphaFoldDB" id="A0A6C0U1C7"/>
<dbReference type="Proteomes" id="UP000477680">
    <property type="component" value="Chromosome"/>
</dbReference>
<feature type="chain" id="PRO_5025352820" evidence="1">
    <location>
        <begin position="20"/>
        <end position="281"/>
    </location>
</feature>
<gene>
    <name evidence="2" type="ORF">G3T16_08055</name>
</gene>